<name>A0A7Y3YTX6_9VIBR</name>
<organism evidence="1 2">
    <name type="scientific">Vibrio chagasii</name>
    <dbReference type="NCBI Taxonomy" id="170679"/>
    <lineage>
        <taxon>Bacteria</taxon>
        <taxon>Pseudomonadati</taxon>
        <taxon>Pseudomonadota</taxon>
        <taxon>Gammaproteobacteria</taxon>
        <taxon>Vibrionales</taxon>
        <taxon>Vibrionaceae</taxon>
        <taxon>Vibrio</taxon>
    </lineage>
</organism>
<dbReference type="Proteomes" id="UP000525336">
    <property type="component" value="Unassembled WGS sequence"/>
</dbReference>
<proteinExistence type="predicted"/>
<protein>
    <submittedName>
        <fullName evidence="1">Uncharacterized protein</fullName>
    </submittedName>
</protein>
<evidence type="ECO:0000313" key="1">
    <source>
        <dbReference type="EMBL" id="NOH36574.1"/>
    </source>
</evidence>
<evidence type="ECO:0000313" key="2">
    <source>
        <dbReference type="Proteomes" id="UP000525336"/>
    </source>
</evidence>
<sequence>MESLIIRLNLSRAQLQRSCSVPHRLLFNTLLCWAIDTPLPKSRLLKGIGSPTHQSQAAALLGAWEGVGVLIKTGKGKTAAYKIVDGYRYGSWPTATNEQRKHCYQRVLRYFPSEINLDAVKERATNLRKSSTDSPDFSL</sequence>
<dbReference type="EMBL" id="VTXW01000083">
    <property type="protein sequence ID" value="NOH36574.1"/>
    <property type="molecule type" value="Genomic_DNA"/>
</dbReference>
<accession>A0A7Y3YTX6</accession>
<dbReference type="AlphaFoldDB" id="A0A7Y3YTX6"/>
<reference evidence="1 2" key="1">
    <citation type="submission" date="2019-09" db="EMBL/GenBank/DDBJ databases">
        <title>Draft genome sequencing and comparative genomics of hatchery-associated Vibrios.</title>
        <authorList>
            <person name="Kehlet-Delgado H."/>
            <person name="Mueller R.S."/>
        </authorList>
    </citation>
    <scope>NUCLEOTIDE SEQUENCE [LARGE SCALE GENOMIC DNA]</scope>
    <source>
        <strain evidence="1 2">00-90-10</strain>
    </source>
</reference>
<comment type="caution">
    <text evidence="1">The sequence shown here is derived from an EMBL/GenBank/DDBJ whole genome shotgun (WGS) entry which is preliminary data.</text>
</comment>
<gene>
    <name evidence="1" type="ORF">F0245_25255</name>
</gene>